<reference evidence="1 2" key="1">
    <citation type="submission" date="2019-06" db="EMBL/GenBank/DDBJ databases">
        <title>Genome of Methylobacterium sp. 17Sr1-39.</title>
        <authorList>
            <person name="Seo T."/>
        </authorList>
    </citation>
    <scope>NUCLEOTIDE SEQUENCE [LARGE SCALE GENOMIC DNA]</scope>
    <source>
        <strain evidence="1 2">17Sr1-39</strain>
    </source>
</reference>
<sequence length="84" mass="9101">MADVISELSEDGHVRAMMRLDRQPDGSLMVEINDGGPNTAQMRLTPEKAALLAEIGFRFATEWSPALAPDRVNGRIAAAMQSGF</sequence>
<evidence type="ECO:0000313" key="2">
    <source>
        <dbReference type="Proteomes" id="UP000305267"/>
    </source>
</evidence>
<accession>A0A5C4LN62</accession>
<dbReference type="AlphaFoldDB" id="A0A5C4LN62"/>
<gene>
    <name evidence="1" type="ORF">FF100_04690</name>
</gene>
<comment type="caution">
    <text evidence="1">The sequence shown here is derived from an EMBL/GenBank/DDBJ whole genome shotgun (WGS) entry which is preliminary data.</text>
</comment>
<dbReference type="EMBL" id="VDDA01000002">
    <property type="protein sequence ID" value="TNC14879.1"/>
    <property type="molecule type" value="Genomic_DNA"/>
</dbReference>
<proteinExistence type="predicted"/>
<organism evidence="1 2">
    <name type="scientific">Methylobacterium terricola</name>
    <dbReference type="NCBI Taxonomy" id="2583531"/>
    <lineage>
        <taxon>Bacteria</taxon>
        <taxon>Pseudomonadati</taxon>
        <taxon>Pseudomonadota</taxon>
        <taxon>Alphaproteobacteria</taxon>
        <taxon>Hyphomicrobiales</taxon>
        <taxon>Methylobacteriaceae</taxon>
        <taxon>Methylobacterium</taxon>
    </lineage>
</organism>
<name>A0A5C4LN62_9HYPH</name>
<keyword evidence="2" id="KW-1185">Reference proteome</keyword>
<protein>
    <submittedName>
        <fullName evidence="1">Uncharacterized protein</fullName>
    </submittedName>
</protein>
<evidence type="ECO:0000313" key="1">
    <source>
        <dbReference type="EMBL" id="TNC14879.1"/>
    </source>
</evidence>
<dbReference type="Proteomes" id="UP000305267">
    <property type="component" value="Unassembled WGS sequence"/>
</dbReference>
<dbReference type="RefSeq" id="WP_139034420.1">
    <property type="nucleotide sequence ID" value="NZ_VDDA01000002.1"/>
</dbReference>